<name>A0ABV5BG84_9BACL</name>
<comment type="caution">
    <text evidence="8">The sequence shown here is derived from an EMBL/GenBank/DDBJ whole genome shotgun (WGS) entry which is preliminary data.</text>
</comment>
<evidence type="ECO:0000256" key="3">
    <source>
        <dbReference type="ARBA" id="ARBA00022475"/>
    </source>
</evidence>
<keyword evidence="6 7" id="KW-0472">Membrane</keyword>
<keyword evidence="4 7" id="KW-0812">Transmembrane</keyword>
<sequence length="85" mass="8757">MWGIIISIVMAVIIGWIGNAVAGNEMPGGWIGAMVAGFIGAWLGALLFGNWGPVIGGFAVVPAIIGTAVFVFLLGMLSRLLKRAS</sequence>
<evidence type="ECO:0000256" key="6">
    <source>
        <dbReference type="ARBA" id="ARBA00023136"/>
    </source>
</evidence>
<feature type="transmembrane region" description="Helical" evidence="7">
    <location>
        <begin position="29"/>
        <end position="48"/>
    </location>
</feature>
<evidence type="ECO:0000313" key="9">
    <source>
        <dbReference type="Proteomes" id="UP001580407"/>
    </source>
</evidence>
<evidence type="ECO:0000313" key="8">
    <source>
        <dbReference type="EMBL" id="MFB5684565.1"/>
    </source>
</evidence>
<dbReference type="Pfam" id="PF04226">
    <property type="entry name" value="Transgly_assoc"/>
    <property type="match status" value="1"/>
</dbReference>
<accession>A0ABV5BG84</accession>
<evidence type="ECO:0000256" key="1">
    <source>
        <dbReference type="ARBA" id="ARBA00004651"/>
    </source>
</evidence>
<keyword evidence="9" id="KW-1185">Reference proteome</keyword>
<reference evidence="8 9" key="1">
    <citation type="submission" date="2024-09" db="EMBL/GenBank/DDBJ databases">
        <authorList>
            <person name="Ruan L."/>
        </authorList>
    </citation>
    <scope>NUCLEOTIDE SEQUENCE [LARGE SCALE GENOMIC DNA]</scope>
    <source>
        <strain evidence="8 9">D33</strain>
    </source>
</reference>
<evidence type="ECO:0000256" key="4">
    <source>
        <dbReference type="ARBA" id="ARBA00022692"/>
    </source>
</evidence>
<feature type="transmembrane region" description="Helical" evidence="7">
    <location>
        <begin position="6"/>
        <end position="22"/>
    </location>
</feature>
<dbReference type="EMBL" id="JBHILM010000043">
    <property type="protein sequence ID" value="MFB5684565.1"/>
    <property type="molecule type" value="Genomic_DNA"/>
</dbReference>
<dbReference type="RefSeq" id="WP_375528257.1">
    <property type="nucleotide sequence ID" value="NZ_JBHILM010000043.1"/>
</dbReference>
<dbReference type="Proteomes" id="UP001580407">
    <property type="component" value="Unassembled WGS sequence"/>
</dbReference>
<feature type="transmembrane region" description="Helical" evidence="7">
    <location>
        <begin position="54"/>
        <end position="77"/>
    </location>
</feature>
<keyword evidence="3" id="KW-1003">Cell membrane</keyword>
<evidence type="ECO:0000256" key="7">
    <source>
        <dbReference type="SAM" id="Phobius"/>
    </source>
</evidence>
<evidence type="ECO:0000256" key="2">
    <source>
        <dbReference type="ARBA" id="ARBA00011006"/>
    </source>
</evidence>
<comment type="subcellular location">
    <subcellularLocation>
        <location evidence="1">Cell membrane</location>
        <topology evidence="1">Multi-pass membrane protein</topology>
    </subcellularLocation>
</comment>
<proteinExistence type="inferred from homology"/>
<keyword evidence="5 7" id="KW-1133">Transmembrane helix</keyword>
<evidence type="ECO:0000256" key="5">
    <source>
        <dbReference type="ARBA" id="ARBA00022989"/>
    </source>
</evidence>
<gene>
    <name evidence="8" type="ORF">ACE3NQ_27025</name>
</gene>
<protein>
    <submittedName>
        <fullName evidence="8">GlsB/YeaQ/YmgE family stress response membrane protein</fullName>
    </submittedName>
</protein>
<organism evidence="8 9">
    <name type="scientific">Paenibacillus terreus</name>
    <dbReference type="NCBI Taxonomy" id="1387834"/>
    <lineage>
        <taxon>Bacteria</taxon>
        <taxon>Bacillati</taxon>
        <taxon>Bacillota</taxon>
        <taxon>Bacilli</taxon>
        <taxon>Bacillales</taxon>
        <taxon>Paenibacillaceae</taxon>
        <taxon>Paenibacillus</taxon>
    </lineage>
</organism>
<dbReference type="InterPro" id="IPR007341">
    <property type="entry name" value="Transgly_assoc"/>
</dbReference>
<comment type="similarity">
    <text evidence="2">Belongs to the UPF0410 family.</text>
</comment>